<evidence type="ECO:0008006" key="4">
    <source>
        <dbReference type="Google" id="ProtNLM"/>
    </source>
</evidence>
<dbReference type="EMBL" id="BOOC01000003">
    <property type="protein sequence ID" value="GIH38073.1"/>
    <property type="molecule type" value="Genomic_DNA"/>
</dbReference>
<dbReference type="PROSITE" id="PS51257">
    <property type="entry name" value="PROKAR_LIPOPROTEIN"/>
    <property type="match status" value="1"/>
</dbReference>
<gene>
    <name evidence="2" type="ORF">Mco01_10730</name>
</gene>
<reference evidence="2 3" key="1">
    <citation type="submission" date="2021-01" db="EMBL/GenBank/DDBJ databases">
        <title>Whole genome shotgun sequence of Microbispora corallina NBRC 16416.</title>
        <authorList>
            <person name="Komaki H."/>
            <person name="Tamura T."/>
        </authorList>
    </citation>
    <scope>NUCLEOTIDE SEQUENCE [LARGE SCALE GENOMIC DNA]</scope>
    <source>
        <strain evidence="2 3">NBRC 16416</strain>
    </source>
</reference>
<accession>A0ABQ4FTN8</accession>
<protein>
    <recommendedName>
        <fullName evidence="4">Lipoprotein</fullName>
    </recommendedName>
</protein>
<feature type="chain" id="PRO_5047518733" description="Lipoprotein" evidence="1">
    <location>
        <begin position="27"/>
        <end position="186"/>
    </location>
</feature>
<proteinExistence type="predicted"/>
<name>A0ABQ4FTN8_9ACTN</name>
<evidence type="ECO:0000256" key="1">
    <source>
        <dbReference type="SAM" id="SignalP"/>
    </source>
</evidence>
<sequence>MSRRFRHLTAFARPGALARASAFALAAALVAGCQGAGAGPPAASASPSASPSFGVYRELARCIRAHGVPGFPDPVVDSATGRVDFPGADKPPQSAIRGCKTIIDRLPQDAGKTPALTAADMAELRQFARCMRGHGLADWPDPSADGRFLLPQRLTDKRAILTQLQACRQSMPKGRIQIVPPGGNHG</sequence>
<keyword evidence="3" id="KW-1185">Reference proteome</keyword>
<dbReference type="RefSeq" id="WP_204055749.1">
    <property type="nucleotide sequence ID" value="NZ_BAAAGP010000003.1"/>
</dbReference>
<organism evidence="2 3">
    <name type="scientific">Microbispora corallina</name>
    <dbReference type="NCBI Taxonomy" id="83302"/>
    <lineage>
        <taxon>Bacteria</taxon>
        <taxon>Bacillati</taxon>
        <taxon>Actinomycetota</taxon>
        <taxon>Actinomycetes</taxon>
        <taxon>Streptosporangiales</taxon>
        <taxon>Streptosporangiaceae</taxon>
        <taxon>Microbispora</taxon>
    </lineage>
</organism>
<dbReference type="Proteomes" id="UP000603904">
    <property type="component" value="Unassembled WGS sequence"/>
</dbReference>
<evidence type="ECO:0000313" key="3">
    <source>
        <dbReference type="Proteomes" id="UP000603904"/>
    </source>
</evidence>
<feature type="signal peptide" evidence="1">
    <location>
        <begin position="1"/>
        <end position="26"/>
    </location>
</feature>
<evidence type="ECO:0000313" key="2">
    <source>
        <dbReference type="EMBL" id="GIH38073.1"/>
    </source>
</evidence>
<comment type="caution">
    <text evidence="2">The sequence shown here is derived from an EMBL/GenBank/DDBJ whole genome shotgun (WGS) entry which is preliminary data.</text>
</comment>
<keyword evidence="1" id="KW-0732">Signal</keyword>